<dbReference type="PANTHER" id="PTHR36920">
    <property type="match status" value="1"/>
</dbReference>
<dbReference type="InterPro" id="IPR011250">
    <property type="entry name" value="OMP/PagP_B-barrel"/>
</dbReference>
<name>A0A1H9VD61_9GAMM</name>
<dbReference type="GO" id="GO:0019867">
    <property type="term" value="C:outer membrane"/>
    <property type="evidence" value="ECO:0007669"/>
    <property type="project" value="InterPro"/>
</dbReference>
<dbReference type="Pfam" id="PF03922">
    <property type="entry name" value="OmpW"/>
    <property type="match status" value="1"/>
</dbReference>
<feature type="chain" id="PRO_5011652006" evidence="1">
    <location>
        <begin position="26"/>
        <end position="204"/>
    </location>
</feature>
<protein>
    <submittedName>
        <fullName evidence="2">Outer membrane protein</fullName>
    </submittedName>
</protein>
<organism evidence="2 3">
    <name type="scientific">Vreelandella subterranea</name>
    <dbReference type="NCBI Taxonomy" id="416874"/>
    <lineage>
        <taxon>Bacteria</taxon>
        <taxon>Pseudomonadati</taxon>
        <taxon>Pseudomonadota</taxon>
        <taxon>Gammaproteobacteria</taxon>
        <taxon>Oceanospirillales</taxon>
        <taxon>Halomonadaceae</taxon>
        <taxon>Vreelandella</taxon>
    </lineage>
</organism>
<accession>A0A1H9VD61</accession>
<sequence>MNQFKIVTAAVITAGFAVASQAALAYTAGDIFVRGGVAKTDIASDNTNAGGADFDVESENGYSYGVGYLFHDKFGIELNSGEGFEHDLTTAAGADAGSVERLPINALFNYYPMGGVDSRIQPYVGVGLNYTNFYSEDIGAGIKVDDSYGAIGQAGLDLAVTNNIMLNGYVSYADVDADITSNGNNVGAVDVNPVTVGGGITYRF</sequence>
<dbReference type="AlphaFoldDB" id="A0A1H9VD61"/>
<proteinExistence type="predicted"/>
<dbReference type="SUPFAM" id="SSF56925">
    <property type="entry name" value="OMPA-like"/>
    <property type="match status" value="1"/>
</dbReference>
<feature type="signal peptide" evidence="1">
    <location>
        <begin position="1"/>
        <end position="25"/>
    </location>
</feature>
<dbReference type="InterPro" id="IPR005618">
    <property type="entry name" value="OMPW"/>
</dbReference>
<keyword evidence="1" id="KW-0732">Signal</keyword>
<dbReference type="GO" id="GO:0055085">
    <property type="term" value="P:transmembrane transport"/>
    <property type="evidence" value="ECO:0007669"/>
    <property type="project" value="TreeGrafter"/>
</dbReference>
<evidence type="ECO:0000313" key="3">
    <source>
        <dbReference type="Proteomes" id="UP000198505"/>
    </source>
</evidence>
<dbReference type="STRING" id="416874.SAMN04487958_10924"/>
<dbReference type="EMBL" id="FOGS01000009">
    <property type="protein sequence ID" value="SES19615.1"/>
    <property type="molecule type" value="Genomic_DNA"/>
</dbReference>
<keyword evidence="3" id="KW-1185">Reference proteome</keyword>
<dbReference type="Gene3D" id="2.40.160.20">
    <property type="match status" value="1"/>
</dbReference>
<evidence type="ECO:0000256" key="1">
    <source>
        <dbReference type="SAM" id="SignalP"/>
    </source>
</evidence>
<dbReference type="Proteomes" id="UP000198505">
    <property type="component" value="Unassembled WGS sequence"/>
</dbReference>
<dbReference type="PANTHER" id="PTHR36920:SF1">
    <property type="entry name" value="OUTER MEMBRANE PROTEIN W"/>
    <property type="match status" value="1"/>
</dbReference>
<reference evidence="3" key="1">
    <citation type="submission" date="2016-10" db="EMBL/GenBank/DDBJ databases">
        <authorList>
            <person name="Varghese N."/>
            <person name="Submissions S."/>
        </authorList>
    </citation>
    <scope>NUCLEOTIDE SEQUENCE [LARGE SCALE GENOMIC DNA]</scope>
    <source>
        <strain evidence="3">CGMCC 1.6495</strain>
    </source>
</reference>
<evidence type="ECO:0000313" key="2">
    <source>
        <dbReference type="EMBL" id="SES19615.1"/>
    </source>
</evidence>
<dbReference type="RefSeq" id="WP_175474743.1">
    <property type="nucleotide sequence ID" value="NZ_FOGS01000009.1"/>
</dbReference>
<gene>
    <name evidence="2" type="ORF">SAMN04487958_10924</name>
</gene>